<comment type="caution">
    <text evidence="2">The sequence shown here is derived from an EMBL/GenBank/DDBJ whole genome shotgun (WGS) entry which is preliminary data.</text>
</comment>
<evidence type="ECO:0000313" key="2">
    <source>
        <dbReference type="EMBL" id="OKY93618.1"/>
    </source>
</evidence>
<keyword evidence="1" id="KW-1133">Transmembrane helix</keyword>
<reference evidence="2 3" key="1">
    <citation type="journal article" date="2016" name="Nat. Biotechnol.">
        <title>Measurement of bacterial replication rates in microbial communities.</title>
        <authorList>
            <person name="Brown C.T."/>
            <person name="Olm M.R."/>
            <person name="Thomas B.C."/>
            <person name="Banfield J.F."/>
        </authorList>
    </citation>
    <scope>NUCLEOTIDE SEQUENCE [LARGE SCALE GENOMIC DNA]</scope>
    <source>
        <strain evidence="2">CAG:67_53_122</strain>
    </source>
</reference>
<accession>A0A1Q6F4A1</accession>
<protein>
    <submittedName>
        <fullName evidence="2">Uncharacterized protein</fullName>
    </submittedName>
</protein>
<feature type="transmembrane region" description="Helical" evidence="1">
    <location>
        <begin position="196"/>
        <end position="217"/>
    </location>
</feature>
<feature type="transmembrane region" description="Helical" evidence="1">
    <location>
        <begin position="167"/>
        <end position="190"/>
    </location>
</feature>
<feature type="transmembrane region" description="Helical" evidence="1">
    <location>
        <begin position="131"/>
        <end position="155"/>
    </location>
</feature>
<proteinExistence type="predicted"/>
<evidence type="ECO:0000313" key="3">
    <source>
        <dbReference type="Proteomes" id="UP000187417"/>
    </source>
</evidence>
<feature type="transmembrane region" description="Helical" evidence="1">
    <location>
        <begin position="68"/>
        <end position="90"/>
    </location>
</feature>
<dbReference type="EMBL" id="MNQH01000033">
    <property type="protein sequence ID" value="OKY93618.1"/>
    <property type="molecule type" value="Genomic_DNA"/>
</dbReference>
<sequence length="246" mass="28064">MQLIISVLILFILINCVLKLSFWRIWQAALFGAVCGAFVIATYPYAILQSKTQLADYLQNTTALQNMAVIITLESVVCFAYCIAVLRGWFGQQERWWVKPLKWYPSLLVFPVLFYLQTELVFSFPGTSFSAISYAFAAAVVVLFPLLCHLFRLLLPEKEMRLETHFLVSLFVCIIGLLTTVNGNVTYPAVDEPTNWRALGFAFGLFLVLFVLGALWNRIKWIVLQKRNARKKHSAQPRTVINSKKS</sequence>
<keyword evidence="1" id="KW-0472">Membrane</keyword>
<dbReference type="GeneID" id="73802444"/>
<dbReference type="STRING" id="28117.BHV66_08150"/>
<dbReference type="AlphaFoldDB" id="A0A1Q6F4A1"/>
<dbReference type="RefSeq" id="WP_004327941.1">
    <property type="nucleotide sequence ID" value="NZ_BAAFKT010000006.1"/>
</dbReference>
<gene>
    <name evidence="2" type="ORF">BHV66_08150</name>
</gene>
<dbReference type="Proteomes" id="UP000187417">
    <property type="component" value="Unassembled WGS sequence"/>
</dbReference>
<name>A0A1Q6F4A1_9BACT</name>
<keyword evidence="1" id="KW-0812">Transmembrane</keyword>
<organism evidence="2 3">
    <name type="scientific">Alistipes putredinis</name>
    <dbReference type="NCBI Taxonomy" id="28117"/>
    <lineage>
        <taxon>Bacteria</taxon>
        <taxon>Pseudomonadati</taxon>
        <taxon>Bacteroidota</taxon>
        <taxon>Bacteroidia</taxon>
        <taxon>Bacteroidales</taxon>
        <taxon>Rikenellaceae</taxon>
        <taxon>Alistipes</taxon>
    </lineage>
</organism>
<evidence type="ECO:0000256" key="1">
    <source>
        <dbReference type="SAM" id="Phobius"/>
    </source>
</evidence>
<feature type="transmembrane region" description="Helical" evidence="1">
    <location>
        <begin position="29"/>
        <end position="48"/>
    </location>
</feature>